<sequence>MVSQKTATESDVPVKQVNNILQNLRGEHFRHVRNVQGNPVSSTSLSHAHNQPTLPINLIYSSPAPTTSPSWVPGPNPPRSWRLPATSTPSSTLLPSKAKSGVNITNTTAWRERALLPLFSADVTSSSGSARSRLIYPDPSPIPQLTLLCLQLIRSTVPGTDLAEVVPFMPPHLRRALLRYTAIHAPLSQTELDALCQRTTHVDTELIVVGPHNILRASLFRKTHHDITAHHDDLNELDCKDSPPSESWDVVPMQDSEPLALRSLAILSSRLSAATMLAFPPTITHLALIHMPNRISLQRLPTICPLLVFLDLSYNTWLYTVQPVDRGTPMLEEVEWGKLRRLEVIGLRECPVTTKVLLGLNRGRWEDVRVIQ</sequence>
<reference evidence="1" key="1">
    <citation type="submission" date="2019-10" db="EMBL/GenBank/DDBJ databases">
        <authorList>
            <consortium name="DOE Joint Genome Institute"/>
            <person name="Kuo A."/>
            <person name="Miyauchi S."/>
            <person name="Kiss E."/>
            <person name="Drula E."/>
            <person name="Kohler A."/>
            <person name="Sanchez-Garcia M."/>
            <person name="Andreopoulos B."/>
            <person name="Barry K.W."/>
            <person name="Bonito G."/>
            <person name="Buee M."/>
            <person name="Carver A."/>
            <person name="Chen C."/>
            <person name="Cichocki N."/>
            <person name="Clum A."/>
            <person name="Culley D."/>
            <person name="Crous P.W."/>
            <person name="Fauchery L."/>
            <person name="Girlanda M."/>
            <person name="Hayes R."/>
            <person name="Keri Z."/>
            <person name="LaButti K."/>
            <person name="Lipzen A."/>
            <person name="Lombard V."/>
            <person name="Magnuson J."/>
            <person name="Maillard F."/>
            <person name="Morin E."/>
            <person name="Murat C."/>
            <person name="Nolan M."/>
            <person name="Ohm R."/>
            <person name="Pangilinan J."/>
            <person name="Pereira M."/>
            <person name="Perotto S."/>
            <person name="Peter M."/>
            <person name="Riley R."/>
            <person name="Sitrit Y."/>
            <person name="Stielow B."/>
            <person name="Szollosi G."/>
            <person name="Zifcakova L."/>
            <person name="Stursova M."/>
            <person name="Spatafora J.W."/>
            <person name="Tedersoo L."/>
            <person name="Vaario L.-M."/>
            <person name="Yamada A."/>
            <person name="Yan M."/>
            <person name="Wang P."/>
            <person name="Xu J."/>
            <person name="Bruns T."/>
            <person name="Baldrian P."/>
            <person name="Vilgalys R."/>
            <person name="Henrissat B."/>
            <person name="Grigoriev I.V."/>
            <person name="Hibbett D."/>
            <person name="Nagy L.G."/>
            <person name="Martin F.M."/>
        </authorList>
    </citation>
    <scope>NUCLEOTIDE SEQUENCE</scope>
    <source>
        <strain evidence="1">BED1</strain>
    </source>
</reference>
<evidence type="ECO:0000313" key="2">
    <source>
        <dbReference type="Proteomes" id="UP001194468"/>
    </source>
</evidence>
<protein>
    <submittedName>
        <fullName evidence="1">Uncharacterized protein</fullName>
    </submittedName>
</protein>
<keyword evidence="2" id="KW-1185">Reference proteome</keyword>
<evidence type="ECO:0000313" key="1">
    <source>
        <dbReference type="EMBL" id="KAF8447499.1"/>
    </source>
</evidence>
<proteinExistence type="predicted"/>
<accession>A0AAD4C2V9</accession>
<name>A0AAD4C2V9_BOLED</name>
<comment type="caution">
    <text evidence="1">The sequence shown here is derived from an EMBL/GenBank/DDBJ whole genome shotgun (WGS) entry which is preliminary data.</text>
</comment>
<dbReference type="Proteomes" id="UP001194468">
    <property type="component" value="Unassembled WGS sequence"/>
</dbReference>
<organism evidence="1 2">
    <name type="scientific">Boletus edulis BED1</name>
    <dbReference type="NCBI Taxonomy" id="1328754"/>
    <lineage>
        <taxon>Eukaryota</taxon>
        <taxon>Fungi</taxon>
        <taxon>Dikarya</taxon>
        <taxon>Basidiomycota</taxon>
        <taxon>Agaricomycotina</taxon>
        <taxon>Agaricomycetes</taxon>
        <taxon>Agaricomycetidae</taxon>
        <taxon>Boletales</taxon>
        <taxon>Boletineae</taxon>
        <taxon>Boletaceae</taxon>
        <taxon>Boletoideae</taxon>
        <taxon>Boletus</taxon>
    </lineage>
</organism>
<dbReference type="EMBL" id="WHUW01000004">
    <property type="protein sequence ID" value="KAF8447499.1"/>
    <property type="molecule type" value="Genomic_DNA"/>
</dbReference>
<gene>
    <name evidence="1" type="ORF">L210DRAFT_978765</name>
</gene>
<reference evidence="1" key="2">
    <citation type="journal article" date="2020" name="Nat. Commun.">
        <title>Large-scale genome sequencing of mycorrhizal fungi provides insights into the early evolution of symbiotic traits.</title>
        <authorList>
            <person name="Miyauchi S."/>
            <person name="Kiss E."/>
            <person name="Kuo A."/>
            <person name="Drula E."/>
            <person name="Kohler A."/>
            <person name="Sanchez-Garcia M."/>
            <person name="Morin E."/>
            <person name="Andreopoulos B."/>
            <person name="Barry K.W."/>
            <person name="Bonito G."/>
            <person name="Buee M."/>
            <person name="Carver A."/>
            <person name="Chen C."/>
            <person name="Cichocki N."/>
            <person name="Clum A."/>
            <person name="Culley D."/>
            <person name="Crous P.W."/>
            <person name="Fauchery L."/>
            <person name="Girlanda M."/>
            <person name="Hayes R.D."/>
            <person name="Keri Z."/>
            <person name="LaButti K."/>
            <person name="Lipzen A."/>
            <person name="Lombard V."/>
            <person name="Magnuson J."/>
            <person name="Maillard F."/>
            <person name="Murat C."/>
            <person name="Nolan M."/>
            <person name="Ohm R.A."/>
            <person name="Pangilinan J."/>
            <person name="Pereira M.F."/>
            <person name="Perotto S."/>
            <person name="Peter M."/>
            <person name="Pfister S."/>
            <person name="Riley R."/>
            <person name="Sitrit Y."/>
            <person name="Stielow J.B."/>
            <person name="Szollosi G."/>
            <person name="Zifcakova L."/>
            <person name="Stursova M."/>
            <person name="Spatafora J.W."/>
            <person name="Tedersoo L."/>
            <person name="Vaario L.M."/>
            <person name="Yamada A."/>
            <person name="Yan M."/>
            <person name="Wang P."/>
            <person name="Xu J."/>
            <person name="Bruns T."/>
            <person name="Baldrian P."/>
            <person name="Vilgalys R."/>
            <person name="Dunand C."/>
            <person name="Henrissat B."/>
            <person name="Grigoriev I.V."/>
            <person name="Hibbett D."/>
            <person name="Nagy L.G."/>
            <person name="Martin F.M."/>
        </authorList>
    </citation>
    <scope>NUCLEOTIDE SEQUENCE</scope>
    <source>
        <strain evidence="1">BED1</strain>
    </source>
</reference>
<dbReference type="AlphaFoldDB" id="A0AAD4C2V9"/>